<dbReference type="InterPro" id="IPR011993">
    <property type="entry name" value="PH-like_dom_sf"/>
</dbReference>
<feature type="region of interest" description="Disordered" evidence="1">
    <location>
        <begin position="314"/>
        <end position="365"/>
    </location>
</feature>
<feature type="compositionally biased region" description="Polar residues" evidence="1">
    <location>
        <begin position="750"/>
        <end position="768"/>
    </location>
</feature>
<gene>
    <name evidence="3" type="ORF">DGAL_LOCUS4778</name>
</gene>
<feature type="compositionally biased region" description="Basic and acidic residues" evidence="1">
    <location>
        <begin position="510"/>
        <end position="521"/>
    </location>
</feature>
<feature type="compositionally biased region" description="Basic and acidic residues" evidence="1">
    <location>
        <begin position="769"/>
        <end position="779"/>
    </location>
</feature>
<feature type="region of interest" description="Disordered" evidence="1">
    <location>
        <begin position="578"/>
        <end position="628"/>
    </location>
</feature>
<feature type="region of interest" description="Disordered" evidence="1">
    <location>
        <begin position="380"/>
        <end position="431"/>
    </location>
</feature>
<feature type="region of interest" description="Disordered" evidence="1">
    <location>
        <begin position="750"/>
        <end position="779"/>
    </location>
</feature>
<feature type="compositionally biased region" description="Basic and acidic residues" evidence="1">
    <location>
        <begin position="198"/>
        <end position="226"/>
    </location>
</feature>
<dbReference type="InterPro" id="IPR001849">
    <property type="entry name" value="PH_domain"/>
</dbReference>
<evidence type="ECO:0000313" key="4">
    <source>
        <dbReference type="Proteomes" id="UP000789390"/>
    </source>
</evidence>
<organism evidence="3 4">
    <name type="scientific">Daphnia galeata</name>
    <dbReference type="NCBI Taxonomy" id="27404"/>
    <lineage>
        <taxon>Eukaryota</taxon>
        <taxon>Metazoa</taxon>
        <taxon>Ecdysozoa</taxon>
        <taxon>Arthropoda</taxon>
        <taxon>Crustacea</taxon>
        <taxon>Branchiopoda</taxon>
        <taxon>Diplostraca</taxon>
        <taxon>Cladocera</taxon>
        <taxon>Anomopoda</taxon>
        <taxon>Daphniidae</taxon>
        <taxon>Daphnia</taxon>
    </lineage>
</organism>
<protein>
    <recommendedName>
        <fullName evidence="2">PH domain-containing protein</fullName>
    </recommendedName>
</protein>
<feature type="region of interest" description="Disordered" evidence="1">
    <location>
        <begin position="452"/>
        <end position="521"/>
    </location>
</feature>
<feature type="compositionally biased region" description="Polar residues" evidence="1">
    <location>
        <begin position="473"/>
        <end position="486"/>
    </location>
</feature>
<feature type="compositionally biased region" description="Low complexity" evidence="1">
    <location>
        <begin position="497"/>
        <end position="509"/>
    </location>
</feature>
<dbReference type="EMBL" id="CAKKLH010000079">
    <property type="protein sequence ID" value="CAH0102382.1"/>
    <property type="molecule type" value="Genomic_DNA"/>
</dbReference>
<accession>A0A8J2WKK5</accession>
<feature type="compositionally biased region" description="Basic and acidic residues" evidence="1">
    <location>
        <begin position="411"/>
        <end position="430"/>
    </location>
</feature>
<dbReference type="CDD" id="cd00821">
    <property type="entry name" value="PH"/>
    <property type="match status" value="1"/>
</dbReference>
<sequence length="808" mass="90149">MSEETCVKQCGYLQHKGKKRLISMWRRWYCVLNGRLLLFYRSETDYCNLGKFHERLDLGLVYDVLPAFGVENGIQISTHTGPHWLRTTDEKSFQLWIEALQASIVLKRQGSTLRKSKTGSATEITGKVSSPVSNRRLKAKSTISDLWLTSDDSEFVEKKNGNPLSRFSLSFIPGHGKKYSTYDGNRSIRVEQSTNEEWDGKAKTDDDKKNADPPKLRKKPFKEPRPLSESVSNFLLLNSQSSENLKDTKDEPVKAVEVEANIVTPEKKKAISHIPKLPTSFGVGKLLSHLQTTSGSTSGTRRNSRSMNSLLDVASAVDPKQQKSSSQAEIDVEEENKQSPLVTKSEDVLSKRASDASSVHHKSPVMIEESQTVVVLDQTDCPTESKEGKIDVQITSPIQEASACAEEDGKDQEILDDKKKDKKKAKDSTRRKSGLAMLKQFFYSAKIGIKRKGESTEKDKLSVNDTRSRKSSNESAGTSEKNSARTSLILETDAHQQEIQCDQIPQQKQPTEDSKVKEVNRKFSESKIPELKEIPSIVILQRIDSQISEDVHSVQEEAFTATEAYKYEAKIIEIVEPEPFNQSDPILSPYNPEEPDPPTPPQSSEDEFTDLSNKSTRNSAESTVSLEKNILNKKPRKLSAIMTKEDMEVAELRPSLPLKTKIKCPSPGYDIPRTSPIPIPCSEQAATHFNDPVVISCLVVENMIPTEKKSLEIENKSSFSELQQKASTADCTTSETGSSSAINNVSHSIQKVNNDSISNSSTRPTSVISKRDSLNKPMDAERRISFAQAETEMVQEEMVQVLSFDSHG</sequence>
<evidence type="ECO:0000259" key="2">
    <source>
        <dbReference type="PROSITE" id="PS50003"/>
    </source>
</evidence>
<reference evidence="3" key="1">
    <citation type="submission" date="2021-11" db="EMBL/GenBank/DDBJ databases">
        <authorList>
            <person name="Schell T."/>
        </authorList>
    </citation>
    <scope>NUCLEOTIDE SEQUENCE</scope>
    <source>
        <strain evidence="3">M5</strain>
    </source>
</reference>
<evidence type="ECO:0000256" key="1">
    <source>
        <dbReference type="SAM" id="MobiDB-lite"/>
    </source>
</evidence>
<dbReference type="SUPFAM" id="SSF50729">
    <property type="entry name" value="PH domain-like"/>
    <property type="match status" value="1"/>
</dbReference>
<proteinExistence type="predicted"/>
<dbReference type="Pfam" id="PF00169">
    <property type="entry name" value="PH"/>
    <property type="match status" value="1"/>
</dbReference>
<dbReference type="Gene3D" id="2.30.29.30">
    <property type="entry name" value="Pleckstrin-homology domain (PH domain)/Phosphotyrosine-binding domain (PTB)"/>
    <property type="match status" value="1"/>
</dbReference>
<feature type="compositionally biased region" description="Basic and acidic residues" evidence="1">
    <location>
        <begin position="344"/>
        <end position="354"/>
    </location>
</feature>
<dbReference type="Proteomes" id="UP000789390">
    <property type="component" value="Unassembled WGS sequence"/>
</dbReference>
<dbReference type="OrthoDB" id="2157866at2759"/>
<feature type="domain" description="PH" evidence="2">
    <location>
        <begin position="6"/>
        <end position="105"/>
    </location>
</feature>
<dbReference type="PROSITE" id="PS50003">
    <property type="entry name" value="PH_DOMAIN"/>
    <property type="match status" value="1"/>
</dbReference>
<feature type="compositionally biased region" description="Polar residues" evidence="1">
    <location>
        <begin position="610"/>
        <end position="626"/>
    </location>
</feature>
<feature type="region of interest" description="Disordered" evidence="1">
    <location>
        <begin position="183"/>
        <end position="230"/>
    </location>
</feature>
<dbReference type="SMART" id="SM00233">
    <property type="entry name" value="PH"/>
    <property type="match status" value="1"/>
</dbReference>
<keyword evidence="4" id="KW-1185">Reference proteome</keyword>
<feature type="compositionally biased region" description="Basic and acidic residues" evidence="1">
    <location>
        <begin position="452"/>
        <end position="472"/>
    </location>
</feature>
<dbReference type="AlphaFoldDB" id="A0A8J2WKK5"/>
<comment type="caution">
    <text evidence="3">The sequence shown here is derived from an EMBL/GenBank/DDBJ whole genome shotgun (WGS) entry which is preliminary data.</text>
</comment>
<name>A0A8J2WKK5_9CRUS</name>
<evidence type="ECO:0000313" key="3">
    <source>
        <dbReference type="EMBL" id="CAH0102382.1"/>
    </source>
</evidence>